<gene>
    <name evidence="1" type="ORF">AB0E65_08960</name>
</gene>
<proteinExistence type="predicted"/>
<sequence>MRVGITGHHGLGHEIVSQVLERLAERLRRYDPASLTVVTCAAEGPESRLARAALDAGAALEIVVPADDHRSTLSSEHLPLYDDLVKQARCVHRTGMEASTPQARQAAGEILVGLSDELLAVWDGRPALGHGGTADTVAYALGVHVPVTVVWPEDTARP</sequence>
<evidence type="ECO:0000313" key="2">
    <source>
        <dbReference type="Proteomes" id="UP001550850"/>
    </source>
</evidence>
<dbReference type="RefSeq" id="WP_174721633.1">
    <property type="nucleotide sequence ID" value="NZ_BEVZ01000006.1"/>
</dbReference>
<organism evidence="1 2">
    <name type="scientific">Streptomyces fragilis</name>
    <dbReference type="NCBI Taxonomy" id="67301"/>
    <lineage>
        <taxon>Bacteria</taxon>
        <taxon>Bacillati</taxon>
        <taxon>Actinomycetota</taxon>
        <taxon>Actinomycetes</taxon>
        <taxon>Kitasatosporales</taxon>
        <taxon>Streptomycetaceae</taxon>
        <taxon>Streptomyces</taxon>
    </lineage>
</organism>
<reference evidence="1 2" key="1">
    <citation type="submission" date="2024-06" db="EMBL/GenBank/DDBJ databases">
        <title>The Natural Products Discovery Center: Release of the First 8490 Sequenced Strains for Exploring Actinobacteria Biosynthetic Diversity.</title>
        <authorList>
            <person name="Kalkreuter E."/>
            <person name="Kautsar S.A."/>
            <person name="Yang D."/>
            <person name="Bader C.D."/>
            <person name="Teijaro C.N."/>
            <person name="Fluegel L."/>
            <person name="Davis C.M."/>
            <person name="Simpson J.R."/>
            <person name="Lauterbach L."/>
            <person name="Steele A.D."/>
            <person name="Gui C."/>
            <person name="Meng S."/>
            <person name="Li G."/>
            <person name="Viehrig K."/>
            <person name="Ye F."/>
            <person name="Su P."/>
            <person name="Kiefer A.F."/>
            <person name="Nichols A."/>
            <person name="Cepeda A.J."/>
            <person name="Yan W."/>
            <person name="Fan B."/>
            <person name="Jiang Y."/>
            <person name="Adhikari A."/>
            <person name="Zheng C.-J."/>
            <person name="Schuster L."/>
            <person name="Cowan T.M."/>
            <person name="Smanski M.J."/>
            <person name="Chevrette M.G."/>
            <person name="De Carvalho L.P.S."/>
            <person name="Shen B."/>
        </authorList>
    </citation>
    <scope>NUCLEOTIDE SEQUENCE [LARGE SCALE GENOMIC DNA]</scope>
    <source>
        <strain evidence="1 2">NPDC038104</strain>
    </source>
</reference>
<dbReference type="EMBL" id="JBEZUR010000009">
    <property type="protein sequence ID" value="MEU3554339.1"/>
    <property type="molecule type" value="Genomic_DNA"/>
</dbReference>
<dbReference type="SUPFAM" id="SSF102405">
    <property type="entry name" value="MCP/YpsA-like"/>
    <property type="match status" value="1"/>
</dbReference>
<accession>A0ABV2YF45</accession>
<evidence type="ECO:0008006" key="3">
    <source>
        <dbReference type="Google" id="ProtNLM"/>
    </source>
</evidence>
<name>A0ABV2YF45_9ACTN</name>
<dbReference type="Gene3D" id="3.40.50.450">
    <property type="match status" value="1"/>
</dbReference>
<evidence type="ECO:0000313" key="1">
    <source>
        <dbReference type="EMBL" id="MEU3554339.1"/>
    </source>
</evidence>
<dbReference type="Proteomes" id="UP001550850">
    <property type="component" value="Unassembled WGS sequence"/>
</dbReference>
<protein>
    <recommendedName>
        <fullName evidence="3">Universal stress protein</fullName>
    </recommendedName>
</protein>
<comment type="caution">
    <text evidence="1">The sequence shown here is derived from an EMBL/GenBank/DDBJ whole genome shotgun (WGS) entry which is preliminary data.</text>
</comment>
<keyword evidence="2" id="KW-1185">Reference proteome</keyword>